<reference evidence="2" key="1">
    <citation type="submission" date="2023-03" db="EMBL/GenBank/DDBJ databases">
        <title>Chromosome-scale reference genome and RAD-based genetic map of yellow starthistle (Centaurea solstitialis) reveal putative structural variation and QTLs associated with invader traits.</title>
        <authorList>
            <person name="Reatini B."/>
            <person name="Cang F.A."/>
            <person name="Jiang Q."/>
            <person name="Mckibben M.T.W."/>
            <person name="Barker M.S."/>
            <person name="Rieseberg L.H."/>
            <person name="Dlugosch K.M."/>
        </authorList>
    </citation>
    <scope>NUCLEOTIDE SEQUENCE</scope>
    <source>
        <strain evidence="2">CAN-66</strain>
        <tissue evidence="2">Leaf</tissue>
    </source>
</reference>
<sequence>MSSLEALLSKLPSFHLHHHSSTVLRGGAATFCGGASEKEVAEEEEDETKDVGECSSSMSYGHQHQHFQHHEVNVSSCMTNN</sequence>
<feature type="region of interest" description="Disordered" evidence="1">
    <location>
        <begin position="35"/>
        <end position="81"/>
    </location>
</feature>
<evidence type="ECO:0000256" key="1">
    <source>
        <dbReference type="SAM" id="MobiDB-lite"/>
    </source>
</evidence>
<evidence type="ECO:0000313" key="3">
    <source>
        <dbReference type="Proteomes" id="UP001172457"/>
    </source>
</evidence>
<dbReference type="EMBL" id="JARYMX010000002">
    <property type="protein sequence ID" value="KAJ9563810.1"/>
    <property type="molecule type" value="Genomic_DNA"/>
</dbReference>
<dbReference type="Proteomes" id="UP001172457">
    <property type="component" value="Chromosome 2"/>
</dbReference>
<name>A0AA38WRQ8_9ASTR</name>
<keyword evidence="3" id="KW-1185">Reference proteome</keyword>
<evidence type="ECO:0000313" key="2">
    <source>
        <dbReference type="EMBL" id="KAJ9563810.1"/>
    </source>
</evidence>
<accession>A0AA38WRQ8</accession>
<gene>
    <name evidence="2" type="ORF">OSB04_008970</name>
</gene>
<organism evidence="2 3">
    <name type="scientific">Centaurea solstitialis</name>
    <name type="common">yellow star-thistle</name>
    <dbReference type="NCBI Taxonomy" id="347529"/>
    <lineage>
        <taxon>Eukaryota</taxon>
        <taxon>Viridiplantae</taxon>
        <taxon>Streptophyta</taxon>
        <taxon>Embryophyta</taxon>
        <taxon>Tracheophyta</taxon>
        <taxon>Spermatophyta</taxon>
        <taxon>Magnoliopsida</taxon>
        <taxon>eudicotyledons</taxon>
        <taxon>Gunneridae</taxon>
        <taxon>Pentapetalae</taxon>
        <taxon>asterids</taxon>
        <taxon>campanulids</taxon>
        <taxon>Asterales</taxon>
        <taxon>Asteraceae</taxon>
        <taxon>Carduoideae</taxon>
        <taxon>Cardueae</taxon>
        <taxon>Centaureinae</taxon>
        <taxon>Centaurea</taxon>
    </lineage>
</organism>
<feature type="non-terminal residue" evidence="2">
    <location>
        <position position="1"/>
    </location>
</feature>
<proteinExistence type="predicted"/>
<protein>
    <submittedName>
        <fullName evidence="2">Uncharacterized protein</fullName>
    </submittedName>
</protein>
<comment type="caution">
    <text evidence="2">The sequence shown here is derived from an EMBL/GenBank/DDBJ whole genome shotgun (WGS) entry which is preliminary data.</text>
</comment>
<dbReference type="AlphaFoldDB" id="A0AA38WRQ8"/>